<evidence type="ECO:0000256" key="8">
    <source>
        <dbReference type="ARBA" id="ARBA00044637"/>
    </source>
</evidence>
<dbReference type="NCBIfam" id="TIGR00879">
    <property type="entry name" value="SP"/>
    <property type="match status" value="1"/>
</dbReference>
<dbReference type="InterPro" id="IPR005829">
    <property type="entry name" value="Sugar_transporter_CS"/>
</dbReference>
<keyword evidence="7 16" id="KW-0472">Membrane</keyword>
<dbReference type="PANTHER" id="PTHR48020:SF12">
    <property type="entry name" value="PROTON MYO-INOSITOL COTRANSPORTER"/>
    <property type="match status" value="1"/>
</dbReference>
<accession>W4GYE6</accession>
<dbReference type="SUPFAM" id="SSF103473">
    <property type="entry name" value="MFS general substrate transporter"/>
    <property type="match status" value="1"/>
</dbReference>
<dbReference type="PROSITE" id="PS50850">
    <property type="entry name" value="MFS"/>
    <property type="match status" value="1"/>
</dbReference>
<evidence type="ECO:0000256" key="4">
    <source>
        <dbReference type="ARBA" id="ARBA00022448"/>
    </source>
</evidence>
<gene>
    <name evidence="18" type="ORF">H257_03850</name>
</gene>
<dbReference type="AlphaFoldDB" id="W4GYE6"/>
<keyword evidence="6 16" id="KW-1133">Transmembrane helix</keyword>
<evidence type="ECO:0000256" key="3">
    <source>
        <dbReference type="ARBA" id="ARBA00011738"/>
    </source>
</evidence>
<feature type="domain" description="Major facilitator superfamily (MFS) profile" evidence="17">
    <location>
        <begin position="15"/>
        <end position="585"/>
    </location>
</feature>
<dbReference type="InterPro" id="IPR036259">
    <property type="entry name" value="MFS_trans_sf"/>
</dbReference>
<comment type="subunit">
    <text evidence="3">Homodimer.</text>
</comment>
<evidence type="ECO:0000256" key="12">
    <source>
        <dbReference type="ARBA" id="ARBA00044668"/>
    </source>
</evidence>
<dbReference type="GO" id="GO:0022857">
    <property type="term" value="F:transmembrane transporter activity"/>
    <property type="evidence" value="ECO:0007669"/>
    <property type="project" value="InterPro"/>
</dbReference>
<evidence type="ECO:0000256" key="7">
    <source>
        <dbReference type="ARBA" id="ARBA00023136"/>
    </source>
</evidence>
<evidence type="ECO:0000256" key="11">
    <source>
        <dbReference type="ARBA" id="ARBA00044662"/>
    </source>
</evidence>
<evidence type="ECO:0000256" key="6">
    <source>
        <dbReference type="ARBA" id="ARBA00022989"/>
    </source>
</evidence>
<feature type="transmembrane region" description="Helical" evidence="16">
    <location>
        <begin position="415"/>
        <end position="436"/>
    </location>
</feature>
<evidence type="ECO:0000256" key="10">
    <source>
        <dbReference type="ARBA" id="ARBA00044656"/>
    </source>
</evidence>
<keyword evidence="4 15" id="KW-0813">Transport</keyword>
<evidence type="ECO:0000256" key="13">
    <source>
        <dbReference type="ARBA" id="ARBA00044710"/>
    </source>
</evidence>
<feature type="transmembrane region" description="Helical" evidence="16">
    <location>
        <begin position="292"/>
        <end position="314"/>
    </location>
</feature>
<dbReference type="PROSITE" id="PS00217">
    <property type="entry name" value="SUGAR_TRANSPORT_2"/>
    <property type="match status" value="1"/>
</dbReference>
<evidence type="ECO:0000313" key="18">
    <source>
        <dbReference type="EMBL" id="ETV84745.1"/>
    </source>
</evidence>
<reference evidence="18" key="1">
    <citation type="submission" date="2013-12" db="EMBL/GenBank/DDBJ databases">
        <title>The Genome Sequence of Aphanomyces astaci APO3.</title>
        <authorList>
            <consortium name="The Broad Institute Genomics Platform"/>
            <person name="Russ C."/>
            <person name="Tyler B."/>
            <person name="van West P."/>
            <person name="Dieguez-Uribeondo J."/>
            <person name="Young S.K."/>
            <person name="Zeng Q."/>
            <person name="Gargeya S."/>
            <person name="Fitzgerald M."/>
            <person name="Abouelleil A."/>
            <person name="Alvarado L."/>
            <person name="Chapman S.B."/>
            <person name="Gainer-Dewar J."/>
            <person name="Goldberg J."/>
            <person name="Griggs A."/>
            <person name="Gujja S."/>
            <person name="Hansen M."/>
            <person name="Howarth C."/>
            <person name="Imamovic A."/>
            <person name="Ireland A."/>
            <person name="Larimer J."/>
            <person name="McCowan C."/>
            <person name="Murphy C."/>
            <person name="Pearson M."/>
            <person name="Poon T.W."/>
            <person name="Priest M."/>
            <person name="Roberts A."/>
            <person name="Saif S."/>
            <person name="Shea T."/>
            <person name="Sykes S."/>
            <person name="Wortman J."/>
            <person name="Nusbaum C."/>
            <person name="Birren B."/>
        </authorList>
    </citation>
    <scope>NUCLEOTIDE SEQUENCE [LARGE SCALE GENOMIC DNA]</scope>
    <source>
        <strain evidence="18">APO3</strain>
    </source>
</reference>
<evidence type="ECO:0000256" key="9">
    <source>
        <dbReference type="ARBA" id="ARBA00044648"/>
    </source>
</evidence>
<dbReference type="PANTHER" id="PTHR48020">
    <property type="entry name" value="PROTON MYO-INOSITOL COTRANSPORTER"/>
    <property type="match status" value="1"/>
</dbReference>
<dbReference type="VEuPathDB" id="FungiDB:H257_03850"/>
<keyword evidence="5 16" id="KW-0812">Transmembrane</keyword>
<feature type="transmembrane region" description="Helical" evidence="16">
    <location>
        <begin position="326"/>
        <end position="344"/>
    </location>
</feature>
<sequence length="585" mass="62713">MHKATSTPTTNVYVLTCCACIGGFLFGYDTGVISGALVSMQASGNQFLLTPWQSETVVSAAILGAIVGAAAGGFGNDPVGRKPMILLSSALFTIGAIAMGLASTVTALVGGRFVVGIAIGISSMTIPVYIAETSLPEFRGTLVSLNTLMVTFGQFFATVFDGVLSSTPDGWRYMLGAVALPSSIQFVAFLVLPESPRWLYDKGLVTQAHDVLAHLRGQKSDSFELEWATMLQIKSHQSQSSSWQDLRHPAVTRALVLGCGLQVLQQLCGINTVMYYGATIMQMAGFSDPSTAIWLAAVVALSDFAFTFVGIYLVDRLGRRPLTLGSLLGVTVSLLALGGAFYMARLTSMQLRGGDSNDGCGRLTACFDCAASAACGICDAVCVPGTATGPQGYYSCLSYTYQTCPSQSTAVASSMWHVVIVVALFVYLACFASGMGTRRTTLRRQKANCYVLRMHAVDNQRRNLPPACPQRGHWRRHDRQLGLQPACVVYVPYDCGRVGSTWRVLALRGDCGDGWNACVCAFARNERRASRRHPEAIPPARPRQLRASAVVGTTRNSLNAGDAAHIGCMPSLFNNQKIFRHQSII</sequence>
<dbReference type="EMBL" id="KI913119">
    <property type="protein sequence ID" value="ETV84745.1"/>
    <property type="molecule type" value="Genomic_DNA"/>
</dbReference>
<dbReference type="STRING" id="112090.W4GYE6"/>
<organism evidence="18">
    <name type="scientific">Aphanomyces astaci</name>
    <name type="common">Crayfish plague agent</name>
    <dbReference type="NCBI Taxonomy" id="112090"/>
    <lineage>
        <taxon>Eukaryota</taxon>
        <taxon>Sar</taxon>
        <taxon>Stramenopiles</taxon>
        <taxon>Oomycota</taxon>
        <taxon>Saprolegniomycetes</taxon>
        <taxon>Saprolegniales</taxon>
        <taxon>Verrucalvaceae</taxon>
        <taxon>Aphanomyces</taxon>
    </lineage>
</organism>
<evidence type="ECO:0000256" key="14">
    <source>
        <dbReference type="ARBA" id="ARBA00044780"/>
    </source>
</evidence>
<dbReference type="GO" id="GO:0016020">
    <property type="term" value="C:membrane"/>
    <property type="evidence" value="ECO:0007669"/>
    <property type="project" value="UniProtKB-SubCell"/>
</dbReference>
<protein>
    <recommendedName>
        <fullName evidence="14">Hexose transporter 1</fullName>
    </recommendedName>
</protein>
<proteinExistence type="inferred from homology"/>
<comment type="catalytic activity">
    <reaction evidence="8">
        <text>D-galactose(in) = D-galactose(out)</text>
        <dbReference type="Rhea" id="RHEA:34915"/>
        <dbReference type="ChEBI" id="CHEBI:4139"/>
    </reaction>
    <physiologicalReaction direction="right-to-left" evidence="8">
        <dbReference type="Rhea" id="RHEA:34917"/>
    </physiologicalReaction>
</comment>
<feature type="transmembrane region" description="Helical" evidence="16">
    <location>
        <begin position="254"/>
        <end position="277"/>
    </location>
</feature>
<dbReference type="InterPro" id="IPR005828">
    <property type="entry name" value="MFS_sugar_transport-like"/>
</dbReference>
<evidence type="ECO:0000256" key="16">
    <source>
        <dbReference type="SAM" id="Phobius"/>
    </source>
</evidence>
<comment type="catalytic activity">
    <reaction evidence="11">
        <text>D-mannose(out) = D-mannose(in)</text>
        <dbReference type="Rhea" id="RHEA:78391"/>
        <dbReference type="ChEBI" id="CHEBI:4208"/>
    </reaction>
    <physiologicalReaction direction="left-to-right" evidence="11">
        <dbReference type="Rhea" id="RHEA:78392"/>
    </physiologicalReaction>
</comment>
<dbReference type="RefSeq" id="XP_009826437.1">
    <property type="nucleotide sequence ID" value="XM_009828135.1"/>
</dbReference>
<evidence type="ECO:0000259" key="17">
    <source>
        <dbReference type="PROSITE" id="PS50850"/>
    </source>
</evidence>
<dbReference type="InterPro" id="IPR050814">
    <property type="entry name" value="Myo-inositol_Transporter"/>
</dbReference>
<feature type="transmembrane region" description="Helical" evidence="16">
    <location>
        <begin position="57"/>
        <end position="74"/>
    </location>
</feature>
<feature type="transmembrane region" description="Helical" evidence="16">
    <location>
        <begin position="86"/>
        <end position="107"/>
    </location>
</feature>
<feature type="transmembrane region" description="Helical" evidence="16">
    <location>
        <begin position="170"/>
        <end position="192"/>
    </location>
</feature>
<dbReference type="InterPro" id="IPR020846">
    <property type="entry name" value="MFS_dom"/>
</dbReference>
<feature type="transmembrane region" description="Helical" evidence="16">
    <location>
        <begin position="113"/>
        <end position="131"/>
    </location>
</feature>
<comment type="subcellular location">
    <subcellularLocation>
        <location evidence="1">Membrane</location>
        <topology evidence="1">Multi-pass membrane protein</topology>
    </subcellularLocation>
</comment>
<dbReference type="PROSITE" id="PS00216">
    <property type="entry name" value="SUGAR_TRANSPORT_1"/>
    <property type="match status" value="1"/>
</dbReference>
<comment type="catalytic activity">
    <reaction evidence="12">
        <text>D-glucosamine(out) = D-glucosamine(in)</text>
        <dbReference type="Rhea" id="RHEA:78423"/>
        <dbReference type="ChEBI" id="CHEBI:58723"/>
    </reaction>
    <physiologicalReaction direction="left-to-right" evidence="12">
        <dbReference type="Rhea" id="RHEA:78424"/>
    </physiologicalReaction>
</comment>
<dbReference type="GeneID" id="20805846"/>
<dbReference type="InterPro" id="IPR003663">
    <property type="entry name" value="Sugar/inositol_transpt"/>
</dbReference>
<comment type="catalytic activity">
    <reaction evidence="10">
        <text>D-xylose(out) = D-xylose(in)</text>
        <dbReference type="Rhea" id="RHEA:78427"/>
        <dbReference type="ChEBI" id="CHEBI:53455"/>
    </reaction>
    <physiologicalReaction direction="left-to-right" evidence="10">
        <dbReference type="Rhea" id="RHEA:78428"/>
    </physiologicalReaction>
</comment>
<comment type="catalytic activity">
    <reaction evidence="13">
        <text>D-fructose(out) = D-fructose(in)</text>
        <dbReference type="Rhea" id="RHEA:60372"/>
        <dbReference type="ChEBI" id="CHEBI:37721"/>
    </reaction>
    <physiologicalReaction direction="left-to-right" evidence="13">
        <dbReference type="Rhea" id="RHEA:60373"/>
    </physiologicalReaction>
</comment>
<dbReference type="Pfam" id="PF00083">
    <property type="entry name" value="Sugar_tr"/>
    <property type="match status" value="1"/>
</dbReference>
<dbReference type="OrthoDB" id="6339427at2759"/>
<name>W4GYE6_APHAT</name>
<comment type="similarity">
    <text evidence="2 15">Belongs to the major facilitator superfamily. Sugar transporter (TC 2.A.1.1) family.</text>
</comment>
<evidence type="ECO:0000256" key="15">
    <source>
        <dbReference type="RuleBase" id="RU003346"/>
    </source>
</evidence>
<feature type="transmembrane region" description="Helical" evidence="16">
    <location>
        <begin position="143"/>
        <end position="164"/>
    </location>
</feature>
<evidence type="ECO:0000256" key="1">
    <source>
        <dbReference type="ARBA" id="ARBA00004141"/>
    </source>
</evidence>
<comment type="catalytic activity">
    <reaction evidence="9">
        <text>D-glucose(out) = D-glucose(in)</text>
        <dbReference type="Rhea" id="RHEA:60376"/>
        <dbReference type="ChEBI" id="CHEBI:4167"/>
    </reaction>
    <physiologicalReaction direction="left-to-right" evidence="9">
        <dbReference type="Rhea" id="RHEA:60377"/>
    </physiologicalReaction>
</comment>
<feature type="transmembrane region" description="Helical" evidence="16">
    <location>
        <begin position="12"/>
        <end position="37"/>
    </location>
</feature>
<evidence type="ECO:0000256" key="2">
    <source>
        <dbReference type="ARBA" id="ARBA00010992"/>
    </source>
</evidence>
<dbReference type="PRINTS" id="PR00171">
    <property type="entry name" value="SUGRTRNSPORT"/>
</dbReference>
<dbReference type="Gene3D" id="1.20.1250.20">
    <property type="entry name" value="MFS general substrate transporter like domains"/>
    <property type="match status" value="1"/>
</dbReference>
<evidence type="ECO:0000256" key="5">
    <source>
        <dbReference type="ARBA" id="ARBA00022692"/>
    </source>
</evidence>